<keyword evidence="3 16" id="KW-0723">Serine/threonine-protein kinase</keyword>
<name>A0A210QJ17_MIZYE</name>
<evidence type="ECO:0000256" key="17">
    <source>
        <dbReference type="SAM" id="SignalP"/>
    </source>
</evidence>
<evidence type="ECO:0000259" key="18">
    <source>
        <dbReference type="PROSITE" id="PS50011"/>
    </source>
</evidence>
<dbReference type="GO" id="GO:0005524">
    <property type="term" value="F:ATP binding"/>
    <property type="evidence" value="ECO:0007669"/>
    <property type="project" value="UniProtKB-UniRule"/>
</dbReference>
<keyword evidence="5 16" id="KW-0812">Transmembrane</keyword>
<feature type="disulfide bond" evidence="15">
    <location>
        <begin position="101"/>
        <end position="113"/>
    </location>
</feature>
<evidence type="ECO:0000256" key="14">
    <source>
        <dbReference type="PIRSR" id="PIRSR037393-2"/>
    </source>
</evidence>
<keyword evidence="4 16" id="KW-0808">Transferase</keyword>
<proteinExistence type="inferred from homology"/>
<dbReference type="SUPFAM" id="SSF56112">
    <property type="entry name" value="Protein kinase-like (PK-like)"/>
    <property type="match status" value="1"/>
</dbReference>
<comment type="catalytic activity">
    <reaction evidence="16">
        <text>L-threonyl-[receptor-protein] + ATP = O-phospho-L-threonyl-[receptor-protein] + ADP + H(+)</text>
        <dbReference type="Rhea" id="RHEA:44880"/>
        <dbReference type="Rhea" id="RHEA-COMP:11024"/>
        <dbReference type="Rhea" id="RHEA-COMP:11025"/>
        <dbReference type="ChEBI" id="CHEBI:15378"/>
        <dbReference type="ChEBI" id="CHEBI:30013"/>
        <dbReference type="ChEBI" id="CHEBI:30616"/>
        <dbReference type="ChEBI" id="CHEBI:61977"/>
        <dbReference type="ChEBI" id="CHEBI:456216"/>
        <dbReference type="EC" id="2.7.11.30"/>
    </reaction>
</comment>
<gene>
    <name evidence="19" type="ORF">KP79_PYT04666</name>
</gene>
<dbReference type="GO" id="GO:0048185">
    <property type="term" value="F:activin binding"/>
    <property type="evidence" value="ECO:0007669"/>
    <property type="project" value="TreeGrafter"/>
</dbReference>
<keyword evidence="8 16" id="KW-0418">Kinase</keyword>
<evidence type="ECO:0000256" key="16">
    <source>
        <dbReference type="RuleBase" id="RU361271"/>
    </source>
</evidence>
<evidence type="ECO:0000256" key="10">
    <source>
        <dbReference type="ARBA" id="ARBA00022989"/>
    </source>
</evidence>
<dbReference type="GO" id="GO:0048179">
    <property type="term" value="C:activin receptor complex"/>
    <property type="evidence" value="ECO:0007669"/>
    <property type="project" value="TreeGrafter"/>
</dbReference>
<dbReference type="CDD" id="cd23533">
    <property type="entry name" value="TFP_LU_ECD_BMPR2_like"/>
    <property type="match status" value="1"/>
</dbReference>
<dbReference type="InterPro" id="IPR008271">
    <property type="entry name" value="Ser/Thr_kinase_AS"/>
</dbReference>
<dbReference type="Gene3D" id="3.30.200.20">
    <property type="entry name" value="Phosphorylase Kinase, domain 1"/>
    <property type="match status" value="1"/>
</dbReference>
<feature type="binding site" evidence="14">
    <location>
        <position position="240"/>
    </location>
    <ligand>
        <name>ATP</name>
        <dbReference type="ChEBI" id="CHEBI:30616"/>
    </ligand>
</feature>
<organism evidence="19 20">
    <name type="scientific">Mizuhopecten yessoensis</name>
    <name type="common">Japanese scallop</name>
    <name type="synonym">Patinopecten yessoensis</name>
    <dbReference type="NCBI Taxonomy" id="6573"/>
    <lineage>
        <taxon>Eukaryota</taxon>
        <taxon>Metazoa</taxon>
        <taxon>Spiralia</taxon>
        <taxon>Lophotrochozoa</taxon>
        <taxon>Mollusca</taxon>
        <taxon>Bivalvia</taxon>
        <taxon>Autobranchia</taxon>
        <taxon>Pteriomorphia</taxon>
        <taxon>Pectinida</taxon>
        <taxon>Pectinoidea</taxon>
        <taxon>Pectinidae</taxon>
        <taxon>Mizuhopecten</taxon>
    </lineage>
</organism>
<keyword evidence="20" id="KW-1185">Reference proteome</keyword>
<evidence type="ECO:0000256" key="3">
    <source>
        <dbReference type="ARBA" id="ARBA00022527"/>
    </source>
</evidence>
<dbReference type="EC" id="2.7.11.30" evidence="16"/>
<dbReference type="GO" id="GO:0046872">
    <property type="term" value="F:metal ion binding"/>
    <property type="evidence" value="ECO:0007669"/>
    <property type="project" value="UniProtKB-KW"/>
</dbReference>
<evidence type="ECO:0000256" key="7">
    <source>
        <dbReference type="ARBA" id="ARBA00022741"/>
    </source>
</evidence>
<feature type="chain" id="PRO_5012849308" description="Serine/threonine-protein kinase receptor" evidence="17">
    <location>
        <begin position="29"/>
        <end position="530"/>
    </location>
</feature>
<keyword evidence="12 16" id="KW-0675">Receptor</keyword>
<keyword evidence="11 16" id="KW-0472">Membrane</keyword>
<dbReference type="InterPro" id="IPR045860">
    <property type="entry name" value="Snake_toxin-like_sf"/>
</dbReference>
<feature type="transmembrane region" description="Helical" evidence="16">
    <location>
        <begin position="158"/>
        <end position="179"/>
    </location>
</feature>
<dbReference type="Pfam" id="PF00069">
    <property type="entry name" value="Pkinase"/>
    <property type="match status" value="1"/>
</dbReference>
<evidence type="ECO:0000256" key="6">
    <source>
        <dbReference type="ARBA" id="ARBA00022729"/>
    </source>
</evidence>
<dbReference type="InterPro" id="IPR000472">
    <property type="entry name" value="Activin_recp"/>
</dbReference>
<feature type="signal peptide" evidence="17">
    <location>
        <begin position="1"/>
        <end position="28"/>
    </location>
</feature>
<dbReference type="GO" id="GO:0017002">
    <property type="term" value="F:activin receptor activity"/>
    <property type="evidence" value="ECO:0007669"/>
    <property type="project" value="TreeGrafter"/>
</dbReference>
<dbReference type="Pfam" id="PF01064">
    <property type="entry name" value="Activin_recp"/>
    <property type="match status" value="1"/>
</dbReference>
<evidence type="ECO:0000256" key="15">
    <source>
        <dbReference type="PIRSR" id="PIRSR037393-3"/>
    </source>
</evidence>
<dbReference type="SUPFAM" id="SSF57302">
    <property type="entry name" value="Snake toxin-like"/>
    <property type="match status" value="1"/>
</dbReference>
<dbReference type="PANTHER" id="PTHR23255:SF98">
    <property type="entry name" value="SERINE_THREONINE-PROTEIN KINASE RECEPTOR"/>
    <property type="match status" value="1"/>
</dbReference>
<dbReference type="InterPro" id="IPR000333">
    <property type="entry name" value="TGFB_receptor"/>
</dbReference>
<evidence type="ECO:0000256" key="9">
    <source>
        <dbReference type="ARBA" id="ARBA00022840"/>
    </source>
</evidence>
<protein>
    <recommendedName>
        <fullName evidence="16">Serine/threonine-protein kinase receptor</fullName>
        <ecNumber evidence="16">2.7.11.30</ecNumber>
    </recommendedName>
</protein>
<dbReference type="PIRSF" id="PIRSF037393">
    <property type="entry name" value="TGFRII"/>
    <property type="match status" value="1"/>
</dbReference>
<evidence type="ECO:0000313" key="20">
    <source>
        <dbReference type="Proteomes" id="UP000242188"/>
    </source>
</evidence>
<keyword evidence="16" id="KW-0479">Metal-binding</keyword>
<sequence>MNSQNLFQRLCPIFCVFSLALSFQISAGSTIEGKTPEVPKLRCVVYKDDKCNSSIEHCETIQECDSEMPHCFTAWRNTSNGIDIMKQGCWADQDMCDQENCIQSQKITSVPFCCCNKPLCNQDITPINYPPTSTPSTTGTDTSSTKTNPPEDKLLKTLLYSIVPIIVLVIIIIGVFFMWRFYFKDNRYMQHHQLSTGDPELDLPPSPHPLRPVQLEEVRAHGRFGVVWKGIMTDQVVAVKIMPFKERSSWMTEQEIYKLPHMKHDNLLAFIGAEKREENLWLISVFHEFGSLSDYLKGNTITWSELCKIAESMTNGLAYLHDEIPVARGLEGKPSIAHRDFKSKNVLLKDDLTACIADLGLAIKFEPGKSPGETHGLVGTRRYMAPEVLEGAISFNRDAFLRIDMYACGLVMWELMSRCSGSDAPVEDYQLPYEEEIGSHPTLEDMQELVVMKKIRPSVKDHWIRHAGLEALIPTIEECWDQDAEARVSADCVHERLLQIGRTLNVSNSTSHLLCPNQETTHYQISTISS</sequence>
<feature type="disulfide bond" evidence="15">
    <location>
        <begin position="115"/>
        <end position="120"/>
    </location>
</feature>
<evidence type="ECO:0000256" key="4">
    <source>
        <dbReference type="ARBA" id="ARBA00022679"/>
    </source>
</evidence>
<evidence type="ECO:0000313" key="19">
    <source>
        <dbReference type="EMBL" id="OWF48686.1"/>
    </source>
</evidence>
<dbReference type="CDD" id="cd14053">
    <property type="entry name" value="STKc_ACVR2"/>
    <property type="match status" value="1"/>
</dbReference>
<dbReference type="EMBL" id="NEDP02003435">
    <property type="protein sequence ID" value="OWF48686.1"/>
    <property type="molecule type" value="Genomic_DNA"/>
</dbReference>
<feature type="active site" description="Proton acceptor" evidence="13">
    <location>
        <position position="340"/>
    </location>
</feature>
<keyword evidence="10 16" id="KW-1133">Transmembrane helix</keyword>
<keyword evidence="6 17" id="KW-0732">Signal</keyword>
<dbReference type="OrthoDB" id="547665at2759"/>
<dbReference type="Proteomes" id="UP000242188">
    <property type="component" value="Unassembled WGS sequence"/>
</dbReference>
<evidence type="ECO:0000256" key="11">
    <source>
        <dbReference type="ARBA" id="ARBA00023136"/>
    </source>
</evidence>
<keyword evidence="9 14" id="KW-0067">ATP-binding</keyword>
<evidence type="ECO:0000256" key="13">
    <source>
        <dbReference type="PIRSR" id="PIRSR037393-1"/>
    </source>
</evidence>
<comment type="cofactor">
    <cofactor evidence="16">
        <name>Mg(2+)</name>
        <dbReference type="ChEBI" id="CHEBI:18420"/>
    </cofactor>
    <cofactor evidence="16">
        <name>Mn(2+)</name>
        <dbReference type="ChEBI" id="CHEBI:29035"/>
    </cofactor>
</comment>
<dbReference type="PANTHER" id="PTHR23255">
    <property type="entry name" value="TRANSFORMING GROWTH FACTOR-BETA RECEPTOR TYPE I AND II"/>
    <property type="match status" value="1"/>
</dbReference>
<keyword evidence="16" id="KW-0464">Manganese</keyword>
<evidence type="ECO:0000256" key="12">
    <source>
        <dbReference type="ARBA" id="ARBA00023170"/>
    </source>
</evidence>
<dbReference type="GO" id="GO:0071363">
    <property type="term" value="P:cellular response to growth factor stimulus"/>
    <property type="evidence" value="ECO:0007669"/>
    <property type="project" value="TreeGrafter"/>
</dbReference>
<dbReference type="FunFam" id="3.30.200.20:FF:000094">
    <property type="entry name" value="Serine/threonine-protein kinase receptor"/>
    <property type="match status" value="1"/>
</dbReference>
<keyword evidence="15" id="KW-1015">Disulfide bond</keyword>
<accession>A0A210QJ17</accession>
<evidence type="ECO:0000256" key="8">
    <source>
        <dbReference type="ARBA" id="ARBA00022777"/>
    </source>
</evidence>
<dbReference type="Gene3D" id="1.10.510.10">
    <property type="entry name" value="Transferase(Phosphotransferase) domain 1"/>
    <property type="match status" value="1"/>
</dbReference>
<evidence type="ECO:0000256" key="2">
    <source>
        <dbReference type="ARBA" id="ARBA00009605"/>
    </source>
</evidence>
<dbReference type="STRING" id="6573.A0A210QJ17"/>
<keyword evidence="7 14" id="KW-0547">Nucleotide-binding</keyword>
<evidence type="ECO:0000256" key="5">
    <source>
        <dbReference type="ARBA" id="ARBA00022692"/>
    </source>
</evidence>
<dbReference type="PROSITE" id="PS50011">
    <property type="entry name" value="PROTEIN_KINASE_DOM"/>
    <property type="match status" value="1"/>
</dbReference>
<dbReference type="PRINTS" id="PR00653">
    <property type="entry name" value="ACTIVIN2R"/>
</dbReference>
<feature type="domain" description="Protein kinase" evidence="18">
    <location>
        <begin position="213"/>
        <end position="497"/>
    </location>
</feature>
<keyword evidence="16" id="KW-0460">Magnesium</keyword>
<dbReference type="InterPro" id="IPR011009">
    <property type="entry name" value="Kinase-like_dom_sf"/>
</dbReference>
<dbReference type="PROSITE" id="PS00108">
    <property type="entry name" value="PROTEIN_KINASE_ST"/>
    <property type="match status" value="1"/>
</dbReference>
<dbReference type="AlphaFoldDB" id="A0A210QJ17"/>
<dbReference type="InterPro" id="IPR000719">
    <property type="entry name" value="Prot_kinase_dom"/>
</dbReference>
<reference evidence="19 20" key="1">
    <citation type="journal article" date="2017" name="Nat. Ecol. Evol.">
        <title>Scallop genome provides insights into evolution of bilaterian karyotype and development.</title>
        <authorList>
            <person name="Wang S."/>
            <person name="Zhang J."/>
            <person name="Jiao W."/>
            <person name="Li J."/>
            <person name="Xun X."/>
            <person name="Sun Y."/>
            <person name="Guo X."/>
            <person name="Huan P."/>
            <person name="Dong B."/>
            <person name="Zhang L."/>
            <person name="Hu X."/>
            <person name="Sun X."/>
            <person name="Wang J."/>
            <person name="Zhao C."/>
            <person name="Wang Y."/>
            <person name="Wang D."/>
            <person name="Huang X."/>
            <person name="Wang R."/>
            <person name="Lv J."/>
            <person name="Li Y."/>
            <person name="Zhang Z."/>
            <person name="Liu B."/>
            <person name="Lu W."/>
            <person name="Hui Y."/>
            <person name="Liang J."/>
            <person name="Zhou Z."/>
            <person name="Hou R."/>
            <person name="Li X."/>
            <person name="Liu Y."/>
            <person name="Li H."/>
            <person name="Ning X."/>
            <person name="Lin Y."/>
            <person name="Zhao L."/>
            <person name="Xing Q."/>
            <person name="Dou J."/>
            <person name="Li Y."/>
            <person name="Mao J."/>
            <person name="Guo H."/>
            <person name="Dou H."/>
            <person name="Li T."/>
            <person name="Mu C."/>
            <person name="Jiang W."/>
            <person name="Fu Q."/>
            <person name="Fu X."/>
            <person name="Miao Y."/>
            <person name="Liu J."/>
            <person name="Yu Q."/>
            <person name="Li R."/>
            <person name="Liao H."/>
            <person name="Li X."/>
            <person name="Kong Y."/>
            <person name="Jiang Z."/>
            <person name="Chourrout D."/>
            <person name="Li R."/>
            <person name="Bao Z."/>
        </authorList>
    </citation>
    <scope>NUCLEOTIDE SEQUENCE [LARGE SCALE GENOMIC DNA]</scope>
    <source>
        <strain evidence="19 20">PY_sf001</strain>
    </source>
</reference>
<evidence type="ECO:0000256" key="1">
    <source>
        <dbReference type="ARBA" id="ARBA00004479"/>
    </source>
</evidence>
<dbReference type="InterPro" id="IPR017194">
    <property type="entry name" value="Transform_growth_fac-b_typ-2"/>
</dbReference>
<comment type="subcellular location">
    <subcellularLocation>
        <location evidence="1 16">Membrane</location>
        <topology evidence="1 16">Single-pass type I membrane protein</topology>
    </subcellularLocation>
</comment>
<comment type="similarity">
    <text evidence="2 16">Belongs to the protein kinase superfamily. TKL Ser/Thr protein kinase family. TGFB receptor subfamily.</text>
</comment>
<dbReference type="Gene3D" id="2.10.60.10">
    <property type="entry name" value="CD59"/>
    <property type="match status" value="1"/>
</dbReference>
<comment type="caution">
    <text evidence="19">The sequence shown here is derived from an EMBL/GenBank/DDBJ whole genome shotgun (WGS) entry which is preliminary data.</text>
</comment>